<dbReference type="RefSeq" id="WP_142451783.1">
    <property type="nucleotide sequence ID" value="NZ_FXTA01000005.1"/>
</dbReference>
<feature type="transmembrane region" description="Helical" evidence="1">
    <location>
        <begin position="49"/>
        <end position="67"/>
    </location>
</feature>
<evidence type="ECO:0000313" key="3">
    <source>
        <dbReference type="EMBL" id="SMO84592.1"/>
    </source>
</evidence>
<keyword evidence="1" id="KW-0472">Membrane</keyword>
<keyword evidence="1" id="KW-0812">Transmembrane</keyword>
<evidence type="ECO:0000313" key="4">
    <source>
        <dbReference type="Proteomes" id="UP000317289"/>
    </source>
</evidence>
<dbReference type="Proteomes" id="UP000468990">
    <property type="component" value="Unassembled WGS sequence"/>
</dbReference>
<keyword evidence="1" id="KW-1133">Transmembrane helix</keyword>
<evidence type="ECO:0000313" key="2">
    <source>
        <dbReference type="EMBL" id="MRX67697.1"/>
    </source>
</evidence>
<proteinExistence type="predicted"/>
<reference evidence="2 5" key="2">
    <citation type="submission" date="2019-11" db="EMBL/GenBank/DDBJ databases">
        <title>Flavobacterium resistens genome.</title>
        <authorList>
            <person name="Wilson V.M."/>
            <person name="Newman J.D."/>
        </authorList>
    </citation>
    <scope>NUCLEOTIDE SEQUENCE [LARGE SCALE GENOMIC DNA]</scope>
    <source>
        <strain evidence="2 5">DSM 19382</strain>
    </source>
</reference>
<feature type="transmembrane region" description="Helical" evidence="1">
    <location>
        <begin position="20"/>
        <end position="43"/>
    </location>
</feature>
<evidence type="ECO:0000313" key="5">
    <source>
        <dbReference type="Proteomes" id="UP000468990"/>
    </source>
</evidence>
<evidence type="ECO:0000256" key="1">
    <source>
        <dbReference type="SAM" id="Phobius"/>
    </source>
</evidence>
<name>A0A521EL30_9FLAO</name>
<reference evidence="3 4" key="1">
    <citation type="submission" date="2017-05" db="EMBL/GenBank/DDBJ databases">
        <authorList>
            <person name="Varghese N."/>
            <person name="Submissions S."/>
        </authorList>
    </citation>
    <scope>NUCLEOTIDE SEQUENCE [LARGE SCALE GENOMIC DNA]</scope>
    <source>
        <strain evidence="3 4">DSM 19382</strain>
    </source>
</reference>
<dbReference type="OrthoDB" id="1349618at2"/>
<dbReference type="Proteomes" id="UP000317289">
    <property type="component" value="Unassembled WGS sequence"/>
</dbReference>
<gene>
    <name evidence="2" type="ORF">GJU42_06960</name>
    <name evidence="3" type="ORF">SAMN06265349_10566</name>
</gene>
<protein>
    <submittedName>
        <fullName evidence="3">Uncharacterized protein</fullName>
    </submittedName>
</protein>
<organism evidence="3 4">
    <name type="scientific">Flavobacterium resistens</name>
    <dbReference type="NCBI Taxonomy" id="443612"/>
    <lineage>
        <taxon>Bacteria</taxon>
        <taxon>Pseudomonadati</taxon>
        <taxon>Bacteroidota</taxon>
        <taxon>Flavobacteriia</taxon>
        <taxon>Flavobacteriales</taxon>
        <taxon>Flavobacteriaceae</taxon>
        <taxon>Flavobacterium</taxon>
    </lineage>
</organism>
<sequence length="160" mass="19042">MRPFIDLNNLSYSKEKLIYYSQTIIFTYFLIAIALLIYAIYSLTDGKDGYIFSLFLLPFITFLIYNASKLLKKSNDVQFRINSQGIQYRNEKLVSWSNIQNEGIETERSGKYTNDFFVYYIIDQDKRVKHNIGNLNTDVLELQHTLKIHRNRYLRENNIL</sequence>
<keyword evidence="5" id="KW-1185">Reference proteome</keyword>
<dbReference type="AlphaFoldDB" id="A0A521EL30"/>
<dbReference type="EMBL" id="WKKG01000003">
    <property type="protein sequence ID" value="MRX67697.1"/>
    <property type="molecule type" value="Genomic_DNA"/>
</dbReference>
<dbReference type="EMBL" id="FXTA01000005">
    <property type="protein sequence ID" value="SMO84592.1"/>
    <property type="molecule type" value="Genomic_DNA"/>
</dbReference>
<accession>A0A521EL30</accession>